<keyword evidence="8" id="KW-0560">Oxidoreductase</keyword>
<comment type="similarity">
    <text evidence="2">Belongs to the cytochrome c-552 family.</text>
</comment>
<accession>A0A831XF07</accession>
<keyword evidence="9" id="KW-0408">Iron</keyword>
<dbReference type="AlphaFoldDB" id="A0A831XF07"/>
<dbReference type="GO" id="GO:0020037">
    <property type="term" value="F:heme binding"/>
    <property type="evidence" value="ECO:0007669"/>
    <property type="project" value="TreeGrafter"/>
</dbReference>
<dbReference type="Gene3D" id="1.10.1130.10">
    <property type="entry name" value="Flavocytochrome C3, Chain A"/>
    <property type="match status" value="1"/>
</dbReference>
<dbReference type="GO" id="GO:0019645">
    <property type="term" value="P:anaerobic electron transport chain"/>
    <property type="evidence" value="ECO:0007669"/>
    <property type="project" value="TreeGrafter"/>
</dbReference>
<gene>
    <name evidence="12" type="ORF">ENQ87_05305</name>
</gene>
<evidence type="ECO:0000256" key="9">
    <source>
        <dbReference type="ARBA" id="ARBA00023004"/>
    </source>
</evidence>
<dbReference type="EC" id="1.7.2.2" evidence="3"/>
<keyword evidence="5" id="KW-0479">Metal-binding</keyword>
<dbReference type="CDD" id="cd00548">
    <property type="entry name" value="NrfA-like"/>
    <property type="match status" value="1"/>
</dbReference>
<dbReference type="EMBL" id="DSOV01000018">
    <property type="protein sequence ID" value="HEN41785.1"/>
    <property type="molecule type" value="Genomic_DNA"/>
</dbReference>
<dbReference type="GO" id="GO:0046872">
    <property type="term" value="F:metal ion binding"/>
    <property type="evidence" value="ECO:0007669"/>
    <property type="project" value="UniProtKB-KW"/>
</dbReference>
<evidence type="ECO:0000256" key="10">
    <source>
        <dbReference type="ARBA" id="ARBA00049131"/>
    </source>
</evidence>
<dbReference type="InterPro" id="IPR003321">
    <property type="entry name" value="Cyt_c552"/>
</dbReference>
<dbReference type="GO" id="GO:0042279">
    <property type="term" value="F:nitrite reductase (cytochrome, ammonia-forming) activity"/>
    <property type="evidence" value="ECO:0007669"/>
    <property type="project" value="UniProtKB-EC"/>
</dbReference>
<evidence type="ECO:0000313" key="12">
    <source>
        <dbReference type="EMBL" id="HEN41785.1"/>
    </source>
</evidence>
<evidence type="ECO:0000256" key="3">
    <source>
        <dbReference type="ARBA" id="ARBA00011887"/>
    </source>
</evidence>
<evidence type="ECO:0000256" key="11">
    <source>
        <dbReference type="SAM" id="SignalP"/>
    </source>
</evidence>
<dbReference type="PANTHER" id="PTHR30633">
    <property type="entry name" value="CYTOCHROME C-552 RESPIRATORY NITRITE REDUCTASE"/>
    <property type="match status" value="1"/>
</dbReference>
<protein>
    <recommendedName>
        <fullName evidence="3">nitrite reductase (cytochrome; ammonia-forming)</fullName>
        <ecNumber evidence="3">1.7.2.2</ecNumber>
    </recommendedName>
</protein>
<dbReference type="Gene3D" id="1.20.140.10">
    <property type="entry name" value="Butyryl-CoA Dehydrogenase, subunit A, domain 3"/>
    <property type="match status" value="1"/>
</dbReference>
<feature type="signal peptide" evidence="11">
    <location>
        <begin position="1"/>
        <end position="21"/>
    </location>
</feature>
<evidence type="ECO:0000256" key="1">
    <source>
        <dbReference type="ARBA" id="ARBA00004196"/>
    </source>
</evidence>
<evidence type="ECO:0000256" key="8">
    <source>
        <dbReference type="ARBA" id="ARBA00023002"/>
    </source>
</evidence>
<evidence type="ECO:0000256" key="5">
    <source>
        <dbReference type="ARBA" id="ARBA00022723"/>
    </source>
</evidence>
<dbReference type="SUPFAM" id="SSF48695">
    <property type="entry name" value="Multiheme cytochromes"/>
    <property type="match status" value="1"/>
</dbReference>
<comment type="catalytic activity">
    <reaction evidence="10">
        <text>6 Fe(III)-[cytochrome c] + NH4(+) + 2 H2O = 6 Fe(II)-[cytochrome c] + nitrite + 8 H(+)</text>
        <dbReference type="Rhea" id="RHEA:13089"/>
        <dbReference type="Rhea" id="RHEA-COMP:10350"/>
        <dbReference type="Rhea" id="RHEA-COMP:14399"/>
        <dbReference type="ChEBI" id="CHEBI:15377"/>
        <dbReference type="ChEBI" id="CHEBI:15378"/>
        <dbReference type="ChEBI" id="CHEBI:16301"/>
        <dbReference type="ChEBI" id="CHEBI:28938"/>
        <dbReference type="ChEBI" id="CHEBI:29033"/>
        <dbReference type="ChEBI" id="CHEBI:29034"/>
        <dbReference type="EC" id="1.7.2.2"/>
    </reaction>
</comment>
<dbReference type="PANTHER" id="PTHR30633:SF0">
    <property type="entry name" value="CYTOCHROME C-552"/>
    <property type="match status" value="1"/>
</dbReference>
<evidence type="ECO:0000256" key="6">
    <source>
        <dbReference type="ARBA" id="ARBA00022729"/>
    </source>
</evidence>
<evidence type="ECO:0000256" key="2">
    <source>
        <dbReference type="ARBA" id="ARBA00009288"/>
    </source>
</evidence>
<evidence type="ECO:0000256" key="4">
    <source>
        <dbReference type="ARBA" id="ARBA00022617"/>
    </source>
</evidence>
<keyword evidence="7" id="KW-0106">Calcium</keyword>
<proteinExistence type="inferred from homology"/>
<dbReference type="Pfam" id="PF02335">
    <property type="entry name" value="Cytochrom_C552"/>
    <property type="match status" value="1"/>
</dbReference>
<evidence type="ECO:0000256" key="7">
    <source>
        <dbReference type="ARBA" id="ARBA00022837"/>
    </source>
</evidence>
<reference evidence="12" key="1">
    <citation type="journal article" date="2020" name="mSystems">
        <title>Genome- and Community-Level Interaction Insights into Carbon Utilization and Element Cycling Functions of Hydrothermarchaeota in Hydrothermal Sediment.</title>
        <authorList>
            <person name="Zhou Z."/>
            <person name="Liu Y."/>
            <person name="Xu W."/>
            <person name="Pan J."/>
            <person name="Luo Z.H."/>
            <person name="Li M."/>
        </authorList>
    </citation>
    <scope>NUCLEOTIDE SEQUENCE [LARGE SCALE GENOMIC DNA]</scope>
    <source>
        <strain evidence="12">SpSt-349</strain>
    </source>
</reference>
<comment type="subcellular location">
    <subcellularLocation>
        <location evidence="1">Cell envelope</location>
    </subcellularLocation>
</comment>
<dbReference type="InterPro" id="IPR036280">
    <property type="entry name" value="Multihaem_cyt_sf"/>
</dbReference>
<sequence>MKRKPCGKVIVCAVAVAFMLAGYPSPRGEARTVRISEGEMEPAVWGRSYPPQYEMWKRTDQPDSHGKSKYKGGFDADRITWDKLSEFPFLALLLNGWGMGVEYNEPKGHANMLRDQLEVDASRVKAGGVCLTCKTPYAPKLQKEMGGEYYRKPFREVLARVPGQHRTLGVACIDCHDTRDMSLKISREFTLGSALTEMGVARGKLTRQEMRSLVCAQCHVTYVIPKDREMQSAGLFFPWQGSRWGNITVENIIRKLRSDPAYGEWTQSVTGFRMGFIRHPEFELFSNNSPHWRVRVACSDCHMPFVAAGDRKISDHRITSPLGNDLKPCEQCHIASREWLRKQVHAIQDRTVSGFIRAGYATAAVAKLFELAHKKQAAGKRIDAALYEQARNHYLEAFYRVVFIGAENSLGFHNPPEARRILADAAGHAARADALLRQGLAGAGVTVPKKVDLQLEKYLNRRGSKKLMFRPEQQIRDPLPVK</sequence>
<dbReference type="PIRSF" id="PIRSF000243">
    <property type="entry name" value="Cyt_c552"/>
    <property type="match status" value="1"/>
</dbReference>
<name>A0A831XF07_GEOME</name>
<keyword evidence="4" id="KW-0349">Heme</keyword>
<keyword evidence="6 11" id="KW-0732">Signal</keyword>
<organism evidence="12">
    <name type="scientific">Geobacter metallireducens</name>
    <dbReference type="NCBI Taxonomy" id="28232"/>
    <lineage>
        <taxon>Bacteria</taxon>
        <taxon>Pseudomonadati</taxon>
        <taxon>Thermodesulfobacteriota</taxon>
        <taxon>Desulfuromonadia</taxon>
        <taxon>Geobacterales</taxon>
        <taxon>Geobacteraceae</taxon>
        <taxon>Geobacter</taxon>
    </lineage>
</organism>
<feature type="chain" id="PRO_5032418731" description="nitrite reductase (cytochrome; ammonia-forming)" evidence="11">
    <location>
        <begin position="22"/>
        <end position="482"/>
    </location>
</feature>
<dbReference type="GO" id="GO:0030288">
    <property type="term" value="C:outer membrane-bounded periplasmic space"/>
    <property type="evidence" value="ECO:0007669"/>
    <property type="project" value="TreeGrafter"/>
</dbReference>
<comment type="caution">
    <text evidence="12">The sequence shown here is derived from an EMBL/GenBank/DDBJ whole genome shotgun (WGS) entry which is preliminary data.</text>
</comment>